<dbReference type="InterPro" id="IPR045851">
    <property type="entry name" value="AMP-bd_C_sf"/>
</dbReference>
<dbReference type="SMART" id="SM00824">
    <property type="entry name" value="PKS_TE"/>
    <property type="match status" value="1"/>
</dbReference>
<dbReference type="InterPro" id="IPR029063">
    <property type="entry name" value="SAM-dependent_MTases_sf"/>
</dbReference>
<protein>
    <recommendedName>
        <fullName evidence="6">Carrier domain-containing protein</fullName>
    </recommendedName>
</protein>
<name>A0ABQ5XBT1_9GAMM</name>
<dbReference type="Gene3D" id="3.40.50.150">
    <property type="entry name" value="Vaccinia Virus protein VP39"/>
    <property type="match status" value="1"/>
</dbReference>
<feature type="domain" description="Carrier" evidence="6">
    <location>
        <begin position="2013"/>
        <end position="2088"/>
    </location>
</feature>
<dbReference type="Pfam" id="PF00550">
    <property type="entry name" value="PP-binding"/>
    <property type="match status" value="3"/>
</dbReference>
<dbReference type="PROSITE" id="PS00455">
    <property type="entry name" value="AMP_BINDING"/>
    <property type="match status" value="3"/>
</dbReference>
<dbReference type="PROSITE" id="PS00012">
    <property type="entry name" value="PHOSPHOPANTETHEINE"/>
    <property type="match status" value="2"/>
</dbReference>
<dbReference type="PROSITE" id="PS50075">
    <property type="entry name" value="CARRIER"/>
    <property type="match status" value="3"/>
</dbReference>
<comment type="cofactor">
    <cofactor evidence="1">
        <name>pantetheine 4'-phosphate</name>
        <dbReference type="ChEBI" id="CHEBI:47942"/>
    </cofactor>
</comment>
<gene>
    <name evidence="7" type="ORF">GCM10007898_26470</name>
</gene>
<comment type="caution">
    <text evidence="7">The sequence shown here is derived from an EMBL/GenBank/DDBJ whole genome shotgun (WGS) entry which is preliminary data.</text>
</comment>
<dbReference type="CDD" id="cd19540">
    <property type="entry name" value="LCL_NRPS-like"/>
    <property type="match status" value="2"/>
</dbReference>
<accession>A0ABQ5XBT1</accession>
<evidence type="ECO:0000313" key="7">
    <source>
        <dbReference type="EMBL" id="GLQ89075.1"/>
    </source>
</evidence>
<dbReference type="Gene3D" id="2.30.38.10">
    <property type="entry name" value="Luciferase, Domain 3"/>
    <property type="match status" value="3"/>
</dbReference>
<dbReference type="Gene3D" id="3.30.300.30">
    <property type="match status" value="4"/>
</dbReference>
<evidence type="ECO:0000256" key="2">
    <source>
        <dbReference type="ARBA" id="ARBA00022450"/>
    </source>
</evidence>
<organism evidence="7 8">
    <name type="scientific">Dyella flagellata</name>
    <dbReference type="NCBI Taxonomy" id="1867833"/>
    <lineage>
        <taxon>Bacteria</taxon>
        <taxon>Pseudomonadati</taxon>
        <taxon>Pseudomonadota</taxon>
        <taxon>Gammaproteobacteria</taxon>
        <taxon>Lysobacterales</taxon>
        <taxon>Rhodanobacteraceae</taxon>
        <taxon>Dyella</taxon>
    </lineage>
</organism>
<dbReference type="SUPFAM" id="SSF53335">
    <property type="entry name" value="S-adenosyl-L-methionine-dependent methyltransferases"/>
    <property type="match status" value="1"/>
</dbReference>
<dbReference type="SUPFAM" id="SSF53474">
    <property type="entry name" value="alpha/beta-Hydrolases"/>
    <property type="match status" value="1"/>
</dbReference>
<dbReference type="NCBIfam" id="NF003417">
    <property type="entry name" value="PRK04813.1"/>
    <property type="match status" value="4"/>
</dbReference>
<reference evidence="8" key="1">
    <citation type="journal article" date="2019" name="Int. J. Syst. Evol. Microbiol.">
        <title>The Global Catalogue of Microorganisms (GCM) 10K type strain sequencing project: providing services to taxonomists for standard genome sequencing and annotation.</title>
        <authorList>
            <consortium name="The Broad Institute Genomics Platform"/>
            <consortium name="The Broad Institute Genome Sequencing Center for Infectious Disease"/>
            <person name="Wu L."/>
            <person name="Ma J."/>
        </authorList>
    </citation>
    <scope>NUCLEOTIDE SEQUENCE [LARGE SCALE GENOMIC DNA]</scope>
    <source>
        <strain evidence="8">NBRC 111981</strain>
    </source>
</reference>
<dbReference type="InterPro" id="IPR009081">
    <property type="entry name" value="PP-bd_ACP"/>
</dbReference>
<dbReference type="PANTHER" id="PTHR45527">
    <property type="entry name" value="NONRIBOSOMAL PEPTIDE SYNTHETASE"/>
    <property type="match status" value="1"/>
</dbReference>
<evidence type="ECO:0000259" key="6">
    <source>
        <dbReference type="PROSITE" id="PS50075"/>
    </source>
</evidence>
<feature type="coiled-coil region" evidence="5">
    <location>
        <begin position="2139"/>
        <end position="2166"/>
    </location>
</feature>
<dbReference type="Gene3D" id="3.30.559.30">
    <property type="entry name" value="Nonribosomal peptide synthetase, condensation domain"/>
    <property type="match status" value="3"/>
</dbReference>
<dbReference type="InterPro" id="IPR010071">
    <property type="entry name" value="AA_adenyl_dom"/>
</dbReference>
<dbReference type="SUPFAM" id="SSF52777">
    <property type="entry name" value="CoA-dependent acyltransferases"/>
    <property type="match status" value="6"/>
</dbReference>
<evidence type="ECO:0000313" key="8">
    <source>
        <dbReference type="Proteomes" id="UP001156627"/>
    </source>
</evidence>
<dbReference type="InterPro" id="IPR036736">
    <property type="entry name" value="ACP-like_sf"/>
</dbReference>
<dbReference type="InterPro" id="IPR020845">
    <property type="entry name" value="AMP-binding_CS"/>
</dbReference>
<proteinExistence type="predicted"/>
<dbReference type="Gene3D" id="3.40.50.980">
    <property type="match status" value="6"/>
</dbReference>
<dbReference type="PANTHER" id="PTHR45527:SF1">
    <property type="entry name" value="FATTY ACID SYNTHASE"/>
    <property type="match status" value="1"/>
</dbReference>
<dbReference type="RefSeq" id="WP_284332517.1">
    <property type="nucleotide sequence ID" value="NZ_BSOA01000028.1"/>
</dbReference>
<sequence>MSDVIPLSFAQQRLWFLHRLEGPGSLYNMPIVLHLDGPLNADALALALGDVVARHESLRTVFADDDGVARQIVLDADDAKLVFDRVQLSADTLESALFAAATHRFDLTREIPLRATLFALGAERHVLCLLMHHIASDGWSWAPLGRDLQAAYAARCESRAPGWQPLPVQYADYSLWQREWMAEESAADSEIASDIAYWMSAMADSPELAQLPTDHARPSTPGHRGGQVTFPIGAPLHQHLSVLAREGQASLFMLLHAAVAALLSRLGGGNDIVLGSAISGRNDEALEELVGFFVNLLVLRLDTSGNPSFRTLLARTRETDLQAYTHQNLPFERLVELVNPVRSSAHHPLFQVKLSLETETYAAWALAGLAVRQEQLELDTVTCDLGFNFIEQFRPDGTPDGMTCVIEFAHDLFERDSVIRHGERLLRLLETVSNDPDVHLGAIEVDSPEQRRQVLVEWNDTALPVPEATLPQLFSASVAATPDANAIVFDETSLSYAELDARSNQLAHALRELGVGPDVVVGVCLPRSLDLVVGLLAVMKAGGAYLPLDPEYPAERLAYMLGDAGAPVLLSTAMLVERLPAQAGRQDLLIDAQRSWINTQPATPPSIELRPAHLAYVIYTSGSTGQPKGVAVTHQGIPHLLACQVRQLGVGPGAKVLQLASASFDAAFWELCMGVLSGACLVLAPPVQLQPGPALAALLVREGITHLALTPTVLGLLSEYGLPEGIKLVVAGEACPPSLVQRWHQQVQLFNSYGPTEGTVGATLSGALHEEGTPTIGSPLFNARVYVLDDRLQPVPQGVTGELYIAGPGLARGYLRRAGLTAQRFIACPFGAPGERMYRTGDLGRWRADGQLDYVGRADQQVKLRGFRIELGEIEAHLLRLPGVAQAAAIVREARPGHRQLVAYVVPNEELNIVSLRETLAGQLPDYMVPAAIVGLAALPVTPNGKLDRKALPAPMFEVMEAGSLPRNHREQALTNLFAQVLGLTAVGIEQSFFDLGGDSILALQLKVKAQASGIGFELAQLFDHQSVAALAAVASFSHADIAASTAPYAWLSSADRQHLPADVVDAYPLSQLQLGMFFHGEYDHDTTLYRACTGLVIDLPLDMRALRATLDALSRRHEILRTRFMLDGYSEPLQLVHAQVEIPLSESDLAGLSPDAQQASLQAWMSGEGLRAFDQHAVPLLRMHAHHLGERRFHLALTCHHAIIDGWSEASLVAELVRRYRAQLEGTSLPETPLSARYRDYIALERQAMASIASRTFWQQWLEGAEPSEPLRSLPQTEATSKALTHTVSLGIDESTAAALHALARQVRAPLKTVLLAAHMAALSAICGSGDIVTALVMHGRPEVADGDRLIGLFLNAVPFRLRIQGERWDELIRRVLEAERDVTPHRHYPLARIMEDLGQRKRLGVVFNYTNFQAHEHAHMSMDRMDGHGGGDNSFGLQVNFQGSEDGLSGWISGHLDSYDTATFKRYADCYARVLQAMTEPADLAVRSIPPLGDAARQQVMRYGHAGGEAITSEHFADTFERHARQSPDAIAAIDEAHELSYGALNARANRLARRLLAEGVAAGDIVAVAVPRSIELVVAWLAILKCGAAYLSLDINYPVTRLNSMLADARPTRLLHAGRAIDGLDPGVLAMAMHEDEVGYGNDNPTGADIAGRRHPGLPAYVIYTSGSTGRPKGVVMTHQGLASLAASQRRFLPAMPLRVLQLASCSFDASVWELVAAFAYGGCLVLPPPGPLTGEELAQTLRDQAIEHAVIPPALLETLEPEALPTSLMLAAGGEAFAPALAERWSRGRRIVNAYGPTESSVCASLSEPLRGASAPIGRPVAGTRLYVLDDNLQAVPVGVAGELYIAGRGLAMGYLHGVALSAQRFVADPFVVGERMYRSGDRVRWRDDGQLDYLDRIDRQLKLRGFRIEPAEIEAALLSLPGVAQAVVVLREDRPGERQLVGYAVGNLAADSKEGRGDAWRRQLSDKLPEYMVPTAVVELAALPLTANGKLDRAALPAPAYRARDQRLPRNAQESALAALFAEVLGLERVGIDENFFDLGGHSLLATRLVSRIRTVLQLELPIRALFEAPTVLALSRRLHGRGVLRQALQPKARPARIPLSYAQRRLWFIHRFEGPSATYNIPLALRLRGPLDVDALRQAVADLLARHESLRTMIDECEGEPEQRIVSVEKALPVLHVTRVDSEAALAAALGEAAGYCFDLGAELPLRVELLRLDEQQHVCLFLLHHIAGDGSSMTPLARDLGRAYAARLVRRAPDWGPLPVQYADYALWQRELFGDEGDPDSLISRQFGYWKEALAGLPEQLALPSDRPRPNVASYHGDCLGFGIDASLHRRLADLAQAHGATLSMVLQASLAALLTRLGAGTDIPLGSPLAGRMDDALTDLVGFFVNTWVLRADTSGDPDFVTLLARVRERALEAYAHQDAPFERLVELINPSRSTAHHPLFQVTLALQNQGMPDFAFAGLEASLEATGTRAAKFDLFFALAERANQEGLDGEVEYASDLFDRATVQGLAQRWVSLLEVIALDPHRAIGAIDLLHPDERRQLLLDWNDTACELPVPDLARLFAQRVASHPGAVAVTSEAGSLTYAQLDHQATRLARQLVVHGIGPERGVALLQQRSPALVVSLLAVIKAGGFYVPLHSAYPDSRLALILRETGAAVLIADQVIETRVSGFSIPTIRIDQLDLGAPDPDASSWIPPAANPEQLTYVMYTSGSTGLPKGVAVSQQAVVALASDRRFQNGGQRCVLMHSPHAFDASTYEVWVPLLSGARIAIAPPGDADVDLLARAIVLHHVSALFLTTALFGLLAQERPACFAGVSEVWTGGEAADPSAFRAVLDQHPGITLMHVYGPTETTTFATALALRAPYRAELGTPIGAPMDNTRAYVLDQALQCVPVGVPGELYLAGTGLARGYQGRARQTAERFVASPFDHGERLYRTGDLVRWRADGALDFMGRTDHQVKIRGFRIEPDEVAAVLRRHSAVAQAAVVVRDDPSGGKQLVGYVVLSHSDDGQRNAAQEQGQVDEWQGIYDKLYDDAVQLPFGENFSGWQSSYSGEPISLDEMREWRAATVARIAMLRPRRLLEIGVGSGLLLAQLAGQCEAYWGTDFSAPTIAALRQQLHHRPDLRDRVSLRVQHAHVADGLPDAYFDTVVINSVSQYFPSAAYLLEVIGKALDRLAPGGTLYLGDVRHLDLLASFACAVENFRAAPGTTADELRRRVRQSVLAEKELLLAPEFFTSLPARYPAIAAVDIQLKRGRAANELTRYRYEVVLRKGPARVLSFVDTPRRSWAELGSIEVLATLLRERQTPSLRVEQIPNARLAQEWAAHRALQAGAPSGLSVDAGIEPEVFHALGGQAGYRVWLTWSNSGDGGMDAVFADATQLPASFALDGLYRPMATRRELATCANDPANFDQLAELRRYATEQLPEYMLPSAIVLLDSLPLTVNGKLDRQALPAPDFSGEHYRAPRHPQEQVLVELFAEVLGLPRVGIDDNFFDLGGHSLLVMRLVSRIRVALGIELPVRALFEAPTVAGLALQLRRASHAQTLLPLRTAGAKPPLFCLPPGGNLSWCYAGLVSHIAADCPIYGLQPPEAGGHAPYLTIEDEVRHYVAEIRRIQLQGPYHLLGWSIGGLLAHAIATALQAEGEGVDTLVILDAYPMGGVTLSDAVAARHTQSIRHNAVKSILSGFGVSEALTPDEVDDHHQLLDSLVAKGSLPADDRPTIARMLRSFERSSALASTFEPRAFKGDLLFFRAAIVPEGQWTPSVDTWVPYVTGRIEIHDVPADHFSMLDHEVRAPIGRVLTSKLHA</sequence>
<keyword evidence="3" id="KW-0597">Phosphoprotein</keyword>
<dbReference type="InterPro" id="IPR025110">
    <property type="entry name" value="AMP-bd_C"/>
</dbReference>
<keyword evidence="8" id="KW-1185">Reference proteome</keyword>
<dbReference type="EMBL" id="BSOA01000028">
    <property type="protein sequence ID" value="GLQ89075.1"/>
    <property type="molecule type" value="Genomic_DNA"/>
</dbReference>
<feature type="domain" description="Carrier" evidence="6">
    <location>
        <begin position="3466"/>
        <end position="3541"/>
    </location>
</feature>
<dbReference type="CDD" id="cd12117">
    <property type="entry name" value="A_NRPS_Srf_like"/>
    <property type="match status" value="1"/>
</dbReference>
<evidence type="ECO:0000256" key="3">
    <source>
        <dbReference type="ARBA" id="ARBA00022553"/>
    </source>
</evidence>
<dbReference type="InterPro" id="IPR020806">
    <property type="entry name" value="PKS_PP-bd"/>
</dbReference>
<dbReference type="Pfam" id="PF00668">
    <property type="entry name" value="Condensation"/>
    <property type="match status" value="3"/>
</dbReference>
<evidence type="ECO:0000256" key="1">
    <source>
        <dbReference type="ARBA" id="ARBA00001957"/>
    </source>
</evidence>
<dbReference type="NCBIfam" id="TIGR01733">
    <property type="entry name" value="AA-adenyl-dom"/>
    <property type="match status" value="3"/>
</dbReference>
<evidence type="ECO:0000256" key="5">
    <source>
        <dbReference type="SAM" id="Coils"/>
    </source>
</evidence>
<dbReference type="InterPro" id="IPR001031">
    <property type="entry name" value="Thioesterase"/>
</dbReference>
<dbReference type="InterPro" id="IPR013217">
    <property type="entry name" value="Methyltransf_12"/>
</dbReference>
<dbReference type="Pfam" id="PF08242">
    <property type="entry name" value="Methyltransf_12"/>
    <property type="match status" value="1"/>
</dbReference>
<dbReference type="SUPFAM" id="SSF56801">
    <property type="entry name" value="Acetyl-CoA synthetase-like"/>
    <property type="match status" value="3"/>
</dbReference>
<dbReference type="InterPro" id="IPR000873">
    <property type="entry name" value="AMP-dep_synth/lig_dom"/>
</dbReference>
<dbReference type="InterPro" id="IPR006162">
    <property type="entry name" value="Ppantetheine_attach_site"/>
</dbReference>
<dbReference type="Gene3D" id="1.10.1200.10">
    <property type="entry name" value="ACP-like"/>
    <property type="match status" value="2"/>
</dbReference>
<feature type="domain" description="Carrier" evidence="6">
    <location>
        <begin position="965"/>
        <end position="1039"/>
    </location>
</feature>
<evidence type="ECO:0000256" key="4">
    <source>
        <dbReference type="ARBA" id="ARBA00022737"/>
    </source>
</evidence>
<dbReference type="SMART" id="SM00823">
    <property type="entry name" value="PKS_PP"/>
    <property type="match status" value="3"/>
</dbReference>
<dbReference type="InterPro" id="IPR023213">
    <property type="entry name" value="CAT-like_dom_sf"/>
</dbReference>
<dbReference type="CDD" id="cd02440">
    <property type="entry name" value="AdoMet_MTases"/>
    <property type="match status" value="1"/>
</dbReference>
<dbReference type="CDD" id="cd17652">
    <property type="entry name" value="A_NRPS_CmdD_like"/>
    <property type="match status" value="1"/>
</dbReference>
<dbReference type="Gene3D" id="3.30.559.10">
    <property type="entry name" value="Chloramphenicol acetyltransferase-like domain"/>
    <property type="match status" value="3"/>
</dbReference>
<dbReference type="Gene3D" id="3.40.50.1820">
    <property type="entry name" value="alpha/beta hydrolase"/>
    <property type="match status" value="1"/>
</dbReference>
<keyword evidence="2" id="KW-0596">Phosphopantetheine</keyword>
<dbReference type="Pfam" id="PF13193">
    <property type="entry name" value="AMP-binding_C"/>
    <property type="match status" value="2"/>
</dbReference>
<dbReference type="Proteomes" id="UP001156627">
    <property type="component" value="Unassembled WGS sequence"/>
</dbReference>
<dbReference type="SUPFAM" id="SSF47336">
    <property type="entry name" value="ACP-like"/>
    <property type="match status" value="3"/>
</dbReference>
<dbReference type="Pfam" id="PF00501">
    <property type="entry name" value="AMP-binding"/>
    <property type="match status" value="3"/>
</dbReference>
<dbReference type="InterPro" id="IPR020802">
    <property type="entry name" value="TesA-like"/>
</dbReference>
<dbReference type="InterPro" id="IPR001242">
    <property type="entry name" value="Condensation_dom"/>
</dbReference>
<keyword evidence="5" id="KW-0175">Coiled coil</keyword>
<keyword evidence="4" id="KW-0677">Repeat</keyword>
<dbReference type="Pfam" id="PF00975">
    <property type="entry name" value="Thioesterase"/>
    <property type="match status" value="1"/>
</dbReference>
<dbReference type="InterPro" id="IPR029058">
    <property type="entry name" value="AB_hydrolase_fold"/>
</dbReference>